<feature type="repeat" description="PPR" evidence="2">
    <location>
        <begin position="837"/>
        <end position="871"/>
    </location>
</feature>
<evidence type="ECO:0000256" key="1">
    <source>
        <dbReference type="ARBA" id="ARBA00022737"/>
    </source>
</evidence>
<dbReference type="FunFam" id="1.25.40.10:FF:000687">
    <property type="entry name" value="Pentatricopeptide repeat-containing protein At4g33170"/>
    <property type="match status" value="1"/>
</dbReference>
<dbReference type="InterPro" id="IPR013899">
    <property type="entry name" value="DUF1771"/>
</dbReference>
<evidence type="ECO:0000259" key="4">
    <source>
        <dbReference type="PROSITE" id="PS50828"/>
    </source>
</evidence>
<organism evidence="5">
    <name type="scientific">Manihot esculenta</name>
    <name type="common">Cassava</name>
    <name type="synonym">Jatropha manihot</name>
    <dbReference type="NCBI Taxonomy" id="3983"/>
    <lineage>
        <taxon>Eukaryota</taxon>
        <taxon>Viridiplantae</taxon>
        <taxon>Streptophyta</taxon>
        <taxon>Embryophyta</taxon>
        <taxon>Tracheophyta</taxon>
        <taxon>Spermatophyta</taxon>
        <taxon>Magnoliopsida</taxon>
        <taxon>eudicotyledons</taxon>
        <taxon>Gunneridae</taxon>
        <taxon>Pentapetalae</taxon>
        <taxon>rosids</taxon>
        <taxon>fabids</taxon>
        <taxon>Malpighiales</taxon>
        <taxon>Euphorbiaceae</taxon>
        <taxon>Crotonoideae</taxon>
        <taxon>Manihoteae</taxon>
        <taxon>Manihot</taxon>
    </lineage>
</organism>
<dbReference type="Pfam" id="PF01535">
    <property type="entry name" value="PPR"/>
    <property type="match status" value="5"/>
</dbReference>
<evidence type="ECO:0000256" key="3">
    <source>
        <dbReference type="SAM" id="MobiDB-lite"/>
    </source>
</evidence>
<dbReference type="InterPro" id="IPR041806">
    <property type="entry name" value="CID5/6/7_CUE"/>
</dbReference>
<proteinExistence type="predicted"/>
<dbReference type="InterPro" id="IPR002885">
    <property type="entry name" value="PPR_rpt"/>
</dbReference>
<dbReference type="InterPro" id="IPR036063">
    <property type="entry name" value="Smr_dom_sf"/>
</dbReference>
<feature type="repeat" description="PPR" evidence="2">
    <location>
        <begin position="1319"/>
        <end position="1353"/>
    </location>
</feature>
<dbReference type="Pfam" id="PF20431">
    <property type="entry name" value="E_motif"/>
    <property type="match status" value="1"/>
</dbReference>
<accession>A0A2C9W6C6</accession>
<feature type="repeat" description="PPR" evidence="2">
    <location>
        <begin position="1015"/>
        <end position="1049"/>
    </location>
</feature>
<name>A0A2C9W6C6_MANES</name>
<protein>
    <recommendedName>
        <fullName evidence="4">Smr domain-containing protein</fullName>
    </recommendedName>
</protein>
<dbReference type="SUPFAM" id="SSF160443">
    <property type="entry name" value="SMR domain-like"/>
    <property type="match status" value="1"/>
</dbReference>
<feature type="repeat" description="PPR" evidence="2">
    <location>
        <begin position="806"/>
        <end position="836"/>
    </location>
</feature>
<evidence type="ECO:0000256" key="2">
    <source>
        <dbReference type="PROSITE-ProRule" id="PRU00708"/>
    </source>
</evidence>
<dbReference type="Pfam" id="PF08590">
    <property type="entry name" value="DUF1771"/>
    <property type="match status" value="1"/>
</dbReference>
<sequence>MSLSKKGSQTNNIKLNIPNKATALNPNAAEFVPFFLRSSSSPSGSMLNTIANTAIFPASGTMGKAVLDRSESSISNASDDETHQLWHHQLPDDITPDFNIMGKDDPQAPGGISLAGLSLHDTSEETKFPVSLGSGYALPEQQEQSPRHINGSFSEKMRFDASSHGAHPTATSYFNLPSKPWDKQIIKSDQLLVLGDGREVHPYNGISRPRFMNDVLGERQLAIVDDTDMNPVEFLASQFPGFAAESLAEAYFANGCDLNLTTEMLTQLELQVDGGFNQNMKSKTFSASNPSALDFPAPPIQNGPSKYAGDGLQQSGNPYGSSDKDNIPLFKSSSSITSGGGAVDFASAVRKLASQDFGIWKYDRNDSADSAVGPSRTSHVLARSYSSGNGRGIYTDRVRNHGSSNAVPAWLETGAAVANMYSELREEARDHAQLRNACLEQARHAYLIGNKALAKELSVKGQLHNIHMKAAHGKAQETVYRLRNPVGPETQTEGWGHERIIDLHGLHDSEAIYVLKHEVSVLRSTARAAEQPLQVYIHVGTGHHTRGSRTSARLPITVQQYLLEEEGLDYTEPQPGLLRVKWKRKVVESLKNGKRKKSRKKKRKKKFKKLREGLRKRRSVSLRFNQLTAAYFGEPSGGPTSAYLFQRLRILLILYLMYPNSLPPSPSQCFSLLRTAVSTSNLPLGKCIHAGIITSGQTSDRFLVNNLITMYSKCGSLTSARRLFDRTLDRDLVTWNSILAAYAQSADSHFDHVTEGFRLFRLLRWCYIYTSKMTLAPLLKLSLLSGYICASEAVHGYAVKIGLEWDVFVSGALVNIYSKFGLVREAIAIFERMQERDVVLWNVMLKAYVESSMEEEALALFSEFHRSGLRPDDATVFCVINGISDICSHTGKKYMEQIQAYATKLLFYDDNNPNVVMWNKKLSEYLQAGEYWDAVSCFIHMIRSYVTYDNVTLVVVLAAAAGTDNLRLGQQIHGMVLRSGFDSVVSVANSVINMYSKLGFVSFAKKVFTGMNELDLISWNSMISCFAQNNLEQESVNLLIGLLRDGLLPNHFTLASLLRACSSIAEGLYLCKQIHVYAIKTCTIADTFVSTALIDVYSRSGLMAEAEFLFKNKNEFDLVTWNTMMSGYITSNDIHKALELFALMHKRGESSDEITLATAAKACGCLERLEQGKQVHAHAIKLGLDSELFVSSSILDTYIKCGDMENAHLLFNDIPKPDDVAWTTMISGCVENGDEKRVFSIYHQMRLSGVLPDEYTFASLIKASSCLTALEQGRQIHANVIKLNCASDTFVGTSLIDMYAKCGNIEDAYCFFKRMNVRDNVLWNAMLVGLAQHGHGREALHLFQVMKSQGIQPDRVTFIGVLSACSLCGFVSEAYGHFCSMRKDYGHVQEAEKLILSMPFEASASMYRALLGACHVQGDMEAGKRLATKLMALEPSDSATYVLLSNIYAAAKQWDGASNARRIMQRKNVKKDPGFSWIDVKNRVHLCVVDDGYHSDS</sequence>
<dbReference type="CDD" id="cd14371">
    <property type="entry name" value="CUE_CID7_like"/>
    <property type="match status" value="1"/>
</dbReference>
<dbReference type="FunFam" id="1.25.40.10:FF:000343">
    <property type="entry name" value="Pentatricopeptide repeat-containing protein At3g58590"/>
    <property type="match status" value="2"/>
</dbReference>
<dbReference type="PANTHER" id="PTHR46651">
    <property type="entry name" value="POLYADENYLATE-BINDING PROTEIN-INTERACTING PROTEIN 7"/>
    <property type="match status" value="1"/>
</dbReference>
<feature type="repeat" description="PPR" evidence="2">
    <location>
        <begin position="1117"/>
        <end position="1151"/>
    </location>
</feature>
<feature type="domain" description="Smr" evidence="4">
    <location>
        <begin position="501"/>
        <end position="583"/>
    </location>
</feature>
<feature type="region of interest" description="Disordered" evidence="3">
    <location>
        <begin position="299"/>
        <end position="321"/>
    </location>
</feature>
<dbReference type="SMART" id="SM01162">
    <property type="entry name" value="DUF1771"/>
    <property type="match status" value="1"/>
</dbReference>
<dbReference type="FunFam" id="1.25.40.10:FF:000090">
    <property type="entry name" value="Pentatricopeptide repeat-containing protein, chloroplastic"/>
    <property type="match status" value="1"/>
</dbReference>
<dbReference type="FunFam" id="1.25.40.10:FF:001086">
    <property type="entry name" value="Pentatricopeptide repeat-containing protein At4g33170"/>
    <property type="match status" value="1"/>
</dbReference>
<dbReference type="PANTHER" id="PTHR46651:SF1">
    <property type="entry name" value="SMALL MUTS RELATED FAMILY PROTEIN"/>
    <property type="match status" value="1"/>
</dbReference>
<dbReference type="EMBL" id="CM004389">
    <property type="protein sequence ID" value="OAY54207.1"/>
    <property type="molecule type" value="Genomic_DNA"/>
</dbReference>
<feature type="compositionally biased region" description="Basic residues" evidence="3">
    <location>
        <begin position="592"/>
        <end position="610"/>
    </location>
</feature>
<dbReference type="InterPro" id="IPR046848">
    <property type="entry name" value="E_motif"/>
</dbReference>
<dbReference type="Gene3D" id="3.30.1370.110">
    <property type="match status" value="1"/>
</dbReference>
<dbReference type="InterPro" id="IPR011990">
    <property type="entry name" value="TPR-like_helical_dom_sf"/>
</dbReference>
<feature type="region of interest" description="Disordered" evidence="3">
    <location>
        <begin position="591"/>
        <end position="610"/>
    </location>
</feature>
<dbReference type="NCBIfam" id="TIGR00756">
    <property type="entry name" value="PPR"/>
    <property type="match status" value="4"/>
</dbReference>
<keyword evidence="1" id="KW-0677">Repeat</keyword>
<gene>
    <name evidence="5" type="ORF">MANES_03G056700</name>
</gene>
<dbReference type="OMA" id="CYTTIAS"/>
<dbReference type="InterPro" id="IPR002625">
    <property type="entry name" value="Smr_dom"/>
</dbReference>
<reference evidence="5" key="1">
    <citation type="submission" date="2016-02" db="EMBL/GenBank/DDBJ databases">
        <title>WGS assembly of Manihot esculenta.</title>
        <authorList>
            <person name="Bredeson J.V."/>
            <person name="Prochnik S.E."/>
            <person name="Lyons J.B."/>
            <person name="Schmutz J."/>
            <person name="Grimwood J."/>
            <person name="Vrebalov J."/>
            <person name="Bart R.S."/>
            <person name="Amuge T."/>
            <person name="Ferguson M.E."/>
            <person name="Green R."/>
            <person name="Putnam N."/>
            <person name="Stites J."/>
            <person name="Rounsley S."/>
            <person name="Rokhsar D.S."/>
        </authorList>
    </citation>
    <scope>NUCLEOTIDE SEQUENCE [LARGE SCALE GENOMIC DNA]</scope>
    <source>
        <tissue evidence="5">Leaf</tissue>
    </source>
</reference>
<feature type="repeat" description="PPR" evidence="2">
    <location>
        <begin position="1218"/>
        <end position="1252"/>
    </location>
</feature>
<dbReference type="SMART" id="SM00463">
    <property type="entry name" value="SMR"/>
    <property type="match status" value="1"/>
</dbReference>
<dbReference type="PROSITE" id="PS50828">
    <property type="entry name" value="SMR"/>
    <property type="match status" value="1"/>
</dbReference>
<dbReference type="Gene3D" id="1.25.40.10">
    <property type="entry name" value="Tetratricopeptide repeat domain"/>
    <property type="match status" value="7"/>
</dbReference>
<evidence type="ECO:0000313" key="5">
    <source>
        <dbReference type="EMBL" id="OAY54207.1"/>
    </source>
</evidence>
<dbReference type="InterPro" id="IPR053242">
    <property type="entry name" value="PAM2-like_domain"/>
</dbReference>
<dbReference type="Pfam" id="PF13041">
    <property type="entry name" value="PPR_2"/>
    <property type="match status" value="4"/>
</dbReference>
<dbReference type="PROSITE" id="PS51375">
    <property type="entry name" value="PPR"/>
    <property type="match status" value="6"/>
</dbReference>